<dbReference type="PANTHER" id="PTHR36836">
    <property type="entry name" value="COLANIC ACID BIOSYNTHESIS PROTEIN WCAK"/>
    <property type="match status" value="1"/>
</dbReference>
<proteinExistence type="predicted"/>
<protein>
    <recommendedName>
        <fullName evidence="1">Polysaccharide pyruvyl transferase domain-containing protein</fullName>
    </recommendedName>
</protein>
<comment type="caution">
    <text evidence="2">The sequence shown here is derived from an EMBL/GenBank/DDBJ whole genome shotgun (WGS) entry which is preliminary data.</text>
</comment>
<dbReference type="RefSeq" id="WP_092112892.1">
    <property type="nucleotide sequence ID" value="NZ_FOCN01000039.1"/>
</dbReference>
<evidence type="ECO:0000259" key="1">
    <source>
        <dbReference type="Pfam" id="PF04230"/>
    </source>
</evidence>
<reference evidence="2 3" key="1">
    <citation type="submission" date="2019-03" db="EMBL/GenBank/DDBJ databases">
        <title>Genomics of glacier-inhabiting Cryobacterium strains.</title>
        <authorList>
            <person name="Liu Q."/>
            <person name="Xin Y.-H."/>
        </authorList>
    </citation>
    <scope>NUCLEOTIDE SEQUENCE [LARGE SCALE GENOMIC DNA]</scope>
    <source>
        <strain evidence="2 3">Hh15</strain>
    </source>
</reference>
<evidence type="ECO:0000313" key="2">
    <source>
        <dbReference type="EMBL" id="TFB86356.1"/>
    </source>
</evidence>
<dbReference type="InterPro" id="IPR007345">
    <property type="entry name" value="Polysacch_pyruvyl_Trfase"/>
</dbReference>
<keyword evidence="3" id="KW-1185">Reference proteome</keyword>
<dbReference type="EMBL" id="SOFF01000034">
    <property type="protein sequence ID" value="TFB86356.1"/>
    <property type="molecule type" value="Genomic_DNA"/>
</dbReference>
<gene>
    <name evidence="2" type="ORF">E3O10_14280</name>
</gene>
<dbReference type="Proteomes" id="UP000297654">
    <property type="component" value="Unassembled WGS sequence"/>
</dbReference>
<evidence type="ECO:0000313" key="3">
    <source>
        <dbReference type="Proteomes" id="UP000297654"/>
    </source>
</evidence>
<accession>A0A1H8M774</accession>
<sequence length="356" mass="40323">MLRLKVFMARVYQQFMTAVGRERIELDRSVTNAVIMLAPDYGNIGDLAIGYAQERFLERFDQPFHVQSVPIRKTYRVLRSLRRQLKTDDIVFLVGGGNMGDLYPRLQLGREFIAQYLRGHRIISFPQSIIYMDRPERKASAAREARALSKCGGWLTLFARERESLSVMQTTFSGYVGYAPDIVLSLTPDFQSMPRESREGVLLALRHDAERALSPSDHQVIRDVAAIFGATIDRDHGVPDAEVNRNDTHRLPLSTLELYRHSSLVITDRLHGMIFAAITGTPCVALPNTNHKVTGTYTDWIAKQCAYITMLDRVDAKSLEIAAREVTSALAVQSYNEVRFDYSALTRVILAQARLR</sequence>
<dbReference type="STRING" id="1424661.SAMN05216281_1394"/>
<feature type="domain" description="Polysaccharide pyruvyl transferase" evidence="1">
    <location>
        <begin position="43"/>
        <end position="288"/>
    </location>
</feature>
<dbReference type="Pfam" id="PF04230">
    <property type="entry name" value="PS_pyruv_trans"/>
    <property type="match status" value="1"/>
</dbReference>
<name>A0A1H8M774_9MICO</name>
<dbReference type="PANTHER" id="PTHR36836:SF1">
    <property type="entry name" value="COLANIC ACID BIOSYNTHESIS PROTEIN WCAK"/>
    <property type="match status" value="1"/>
</dbReference>
<dbReference type="OrthoDB" id="5242601at2"/>
<dbReference type="AlphaFoldDB" id="A0A1H8M774"/>
<organism evidence="2 3">
    <name type="scientific">Cryobacterium luteum</name>
    <dbReference type="NCBI Taxonomy" id="1424661"/>
    <lineage>
        <taxon>Bacteria</taxon>
        <taxon>Bacillati</taxon>
        <taxon>Actinomycetota</taxon>
        <taxon>Actinomycetes</taxon>
        <taxon>Micrococcales</taxon>
        <taxon>Microbacteriaceae</taxon>
        <taxon>Cryobacterium</taxon>
    </lineage>
</organism>